<dbReference type="PANTHER" id="PTHR30632">
    <property type="entry name" value="MOLYBDATE-BINDING PERIPLASMIC PROTEIN"/>
    <property type="match status" value="1"/>
</dbReference>
<dbReference type="PIRSF" id="PIRSF004846">
    <property type="entry name" value="ModA"/>
    <property type="match status" value="1"/>
</dbReference>
<sequence>MRKYFLLLALLTSSLLSGCDTPENPTNNNTIDLTIYSGITMIRPLSVLAKEFEQQHSVKIDIKQGGSGFLYKTIKAEKKGDIFFPGTDSYRIKSLKQGETLLQEKVFVGYNRIALVVAKGNPKHLTNDLKQLTNPQYSVVLSSPESGAVGKNAKAILDKAGLTKAVYDNATYFTTDSHRIFRAIKEQDADVALNWYATTKWPETADFMDAILLPESIAKPQKLEMSLLSYSKKPNLTIQFMNFASSKHGLEVFAEYGFLTDEELQIALKNITPIAERVQ</sequence>
<evidence type="ECO:0000313" key="6">
    <source>
        <dbReference type="Proteomes" id="UP001054820"/>
    </source>
</evidence>
<dbReference type="Pfam" id="PF13531">
    <property type="entry name" value="SBP_bac_11"/>
    <property type="match status" value="1"/>
</dbReference>
<dbReference type="SUPFAM" id="SSF53850">
    <property type="entry name" value="Periplasmic binding protein-like II"/>
    <property type="match status" value="1"/>
</dbReference>
<dbReference type="EMBL" id="AP024202">
    <property type="protein sequence ID" value="BCN92428.1"/>
    <property type="molecule type" value="Genomic_DNA"/>
</dbReference>
<evidence type="ECO:0000256" key="1">
    <source>
        <dbReference type="ARBA" id="ARBA00009175"/>
    </source>
</evidence>
<accession>A0ABM7MAR6</accession>
<dbReference type="NCBIfam" id="TIGR01256">
    <property type="entry name" value="modA"/>
    <property type="match status" value="1"/>
</dbReference>
<dbReference type="RefSeq" id="WP_237262129.1">
    <property type="nucleotide sequence ID" value="NZ_AP024202.1"/>
</dbReference>
<proteinExistence type="inferred from homology"/>
<keyword evidence="3 4" id="KW-0732">Signal</keyword>
<evidence type="ECO:0000256" key="2">
    <source>
        <dbReference type="ARBA" id="ARBA00022723"/>
    </source>
</evidence>
<dbReference type="Gene3D" id="3.40.190.10">
    <property type="entry name" value="Periplasmic binding protein-like II"/>
    <property type="match status" value="2"/>
</dbReference>
<keyword evidence="2" id="KW-0479">Metal-binding</keyword>
<keyword evidence="6" id="KW-1185">Reference proteome</keyword>
<dbReference type="PROSITE" id="PS51257">
    <property type="entry name" value="PROKAR_LIPOPROTEIN"/>
    <property type="match status" value="1"/>
</dbReference>
<dbReference type="PANTHER" id="PTHR30632:SF0">
    <property type="entry name" value="SULFATE-BINDING PROTEIN"/>
    <property type="match status" value="1"/>
</dbReference>
<evidence type="ECO:0000313" key="5">
    <source>
        <dbReference type="EMBL" id="BCN92428.1"/>
    </source>
</evidence>
<dbReference type="InterPro" id="IPR005950">
    <property type="entry name" value="ModA"/>
</dbReference>
<evidence type="ECO:0000256" key="4">
    <source>
        <dbReference type="SAM" id="SignalP"/>
    </source>
</evidence>
<evidence type="ECO:0000256" key="3">
    <source>
        <dbReference type="ARBA" id="ARBA00022729"/>
    </source>
</evidence>
<dbReference type="InterPro" id="IPR050682">
    <property type="entry name" value="ModA/WtpA"/>
</dbReference>
<dbReference type="Proteomes" id="UP001054820">
    <property type="component" value="Chromosome"/>
</dbReference>
<protein>
    <submittedName>
        <fullName evidence="5">Molybdate-binding protein</fullName>
    </submittedName>
</protein>
<feature type="chain" id="PRO_5046843986" evidence="4">
    <location>
        <begin position="19"/>
        <end position="279"/>
    </location>
</feature>
<organism evidence="5 6">
    <name type="scientific">Thiomicrorhabdus immobilis</name>
    <dbReference type="NCBI Taxonomy" id="2791037"/>
    <lineage>
        <taxon>Bacteria</taxon>
        <taxon>Pseudomonadati</taxon>
        <taxon>Pseudomonadota</taxon>
        <taxon>Gammaproteobacteria</taxon>
        <taxon>Thiotrichales</taxon>
        <taxon>Piscirickettsiaceae</taxon>
        <taxon>Thiomicrorhabdus</taxon>
    </lineage>
</organism>
<name>A0ABM7MAR6_9GAMM</name>
<comment type="similarity">
    <text evidence="1">Belongs to the bacterial solute-binding protein ModA family.</text>
</comment>
<feature type="signal peptide" evidence="4">
    <location>
        <begin position="1"/>
        <end position="18"/>
    </location>
</feature>
<gene>
    <name evidence="5" type="primary">modA_1</name>
    <name evidence="5" type="ORF">THMIRHAM_02130</name>
</gene>
<reference evidence="5" key="1">
    <citation type="journal article" date="2022" name="Arch. Microbiol.">
        <title>Thiomicrorhabdus immobilis sp. nov., a mesophilic sulfur-oxidizing bacterium isolated from sediment of a brackish lake in northern Japan.</title>
        <authorList>
            <person name="Kojima H."/>
            <person name="Mochizuki J."/>
            <person name="Kanda M."/>
            <person name="Watanabe T."/>
            <person name="Fukui M."/>
        </authorList>
    </citation>
    <scope>NUCLEOTIDE SEQUENCE</scope>
    <source>
        <strain evidence="5">Am19</strain>
    </source>
</reference>